<dbReference type="PROSITE" id="PS51257">
    <property type="entry name" value="PROKAR_LIPOPROTEIN"/>
    <property type="match status" value="1"/>
</dbReference>
<reference evidence="1" key="1">
    <citation type="submission" date="2020-01" db="EMBL/GenBank/DDBJ databases">
        <authorList>
            <person name="Meier V. D."/>
            <person name="Meier V D."/>
        </authorList>
    </citation>
    <scope>NUCLEOTIDE SEQUENCE</scope>
    <source>
        <strain evidence="1">HLG_WM_MAG_10</strain>
    </source>
</reference>
<dbReference type="EMBL" id="CACVAQ010000504">
    <property type="protein sequence ID" value="CAA6829598.1"/>
    <property type="molecule type" value="Genomic_DNA"/>
</dbReference>
<evidence type="ECO:0008006" key="2">
    <source>
        <dbReference type="Google" id="ProtNLM"/>
    </source>
</evidence>
<dbReference type="AlphaFoldDB" id="A0A6S6UCS5"/>
<gene>
    <name evidence="1" type="ORF">HELGO_WM25139</name>
</gene>
<proteinExistence type="predicted"/>
<protein>
    <recommendedName>
        <fullName evidence="2">Lipoprotein</fullName>
    </recommendedName>
</protein>
<evidence type="ECO:0000313" key="1">
    <source>
        <dbReference type="EMBL" id="CAA6829598.1"/>
    </source>
</evidence>
<name>A0A6S6UCS5_9BACT</name>
<sequence>MKQNLFKIVLMVSSLLFLTGCISTKSQQLIGTTWIGDYERYRAEKKHPPNLLQHGVIRLEFGQDSLTQCNIERPTNDPMSNCQYLRVEYKQDTLFFLDYKEYLVLRKRTKDYLELENTKRKRVSYLKIYKENKAR</sequence>
<organism evidence="1">
    <name type="scientific">uncultured Aureispira sp</name>
    <dbReference type="NCBI Taxonomy" id="1331704"/>
    <lineage>
        <taxon>Bacteria</taxon>
        <taxon>Pseudomonadati</taxon>
        <taxon>Bacteroidota</taxon>
        <taxon>Saprospiria</taxon>
        <taxon>Saprospirales</taxon>
        <taxon>Saprospiraceae</taxon>
        <taxon>Aureispira</taxon>
        <taxon>environmental samples</taxon>
    </lineage>
</organism>
<accession>A0A6S6UCS5</accession>